<feature type="region of interest" description="Disordered" evidence="1">
    <location>
        <begin position="105"/>
        <end position="271"/>
    </location>
</feature>
<feature type="region of interest" description="Disordered" evidence="1">
    <location>
        <begin position="590"/>
        <end position="634"/>
    </location>
</feature>
<evidence type="ECO:0000313" key="3">
    <source>
        <dbReference type="Proteomes" id="UP000650467"/>
    </source>
</evidence>
<protein>
    <submittedName>
        <fullName evidence="2">Uncharacterized protein</fullName>
    </submittedName>
</protein>
<dbReference type="Proteomes" id="UP000650467">
    <property type="component" value="Unassembled WGS sequence"/>
</dbReference>
<feature type="compositionally biased region" description="Low complexity" evidence="1">
    <location>
        <begin position="437"/>
        <end position="449"/>
    </location>
</feature>
<evidence type="ECO:0000256" key="1">
    <source>
        <dbReference type="SAM" id="MobiDB-lite"/>
    </source>
</evidence>
<comment type="caution">
    <text evidence="2">The sequence shown here is derived from an EMBL/GenBank/DDBJ whole genome shotgun (WGS) entry which is preliminary data.</text>
</comment>
<sequence>MDPKNWAMDRPSSSRPATEPARPSSTSQGSFSFGVARPGSSGSAQPPHRVHSANARSDGQSLPAAGSQSQSAGGSGAGGSSSRHVHATVSSSALGSAIAAAWRGGLLDGGEDPADPGVSGDADDTTTADPGEEPGMSSATWEASRGSQGDQGDQGPGYGAEEEEEDGYVQEDTGGDNEEVEEAEAGYCEATLGQGLSRGSASGSALGKLDGGPSGAARSSRGSLSPGEHDGEGEHAPASASGSGSGSGRGSGQVSEAEADDADEDWRTRKHKLAAQGMLPAAELAPEEWARIGPPQDATDAAQFVARSYTVEIDMEPQTYVTKRVARPDIWHISKEELARRQATKEAVAFAMQAERRRELEEAELAAQQERVARSTPRGPRYNEFGVFVPERDKSPVRPRYLDWHPDCVGGLTHQQRLAAEAEAERRRRPPGSGNPVGSAVGSRASSAVPQYPQQHQQARGRSMSATAAMTAHLPASRFHGGGYAAAAGQDDFVVEDTSEGPNPLEDVNTAGGSSGLHGWRRGLHSAATGVSLSGRQAATMRPLSPMSRQRRVQSALVGPHSFTPQPKPVDVSEGHFAQILREQRKWLNAPAQPPRPASAAVAAPPPPPSKHYVRPKSAMPAPEGTAPPVPSRVAAAEAATAAAAAAAARPSSALRTVLHPRRDQPSPYAASAGAHAARSRPQSAAGGGAQPWSAASGAPGAPRQLGSSGRTQQAQADRLPWEPKEDATHGPGGRPQSAGAWSYGPGGRRSRPASAGPIARERSVVEGEMLPRGDGTGDGVAQNEKATPRKYAFADESQMYGQMVTGYRKR</sequence>
<organism evidence="2 3">
    <name type="scientific">Chlamydomonas incerta</name>
    <dbReference type="NCBI Taxonomy" id="51695"/>
    <lineage>
        <taxon>Eukaryota</taxon>
        <taxon>Viridiplantae</taxon>
        <taxon>Chlorophyta</taxon>
        <taxon>core chlorophytes</taxon>
        <taxon>Chlorophyceae</taxon>
        <taxon>CS clade</taxon>
        <taxon>Chlamydomonadales</taxon>
        <taxon>Chlamydomonadaceae</taxon>
        <taxon>Chlamydomonas</taxon>
    </lineage>
</organism>
<dbReference type="EMBL" id="JAEHOC010000056">
    <property type="protein sequence ID" value="KAG2425361.1"/>
    <property type="molecule type" value="Genomic_DNA"/>
</dbReference>
<feature type="compositionally biased region" description="Acidic residues" evidence="1">
    <location>
        <begin position="121"/>
        <end position="132"/>
    </location>
</feature>
<keyword evidence="3" id="KW-1185">Reference proteome</keyword>
<feature type="compositionally biased region" description="Low complexity" evidence="1">
    <location>
        <begin position="215"/>
        <end position="226"/>
    </location>
</feature>
<feature type="compositionally biased region" description="Polar residues" evidence="1">
    <location>
        <begin position="706"/>
        <end position="716"/>
    </location>
</feature>
<feature type="compositionally biased region" description="Basic and acidic residues" evidence="1">
    <location>
        <begin position="720"/>
        <end position="729"/>
    </location>
</feature>
<dbReference type="OrthoDB" id="550018at2759"/>
<feature type="compositionally biased region" description="Low complexity" evidence="1">
    <location>
        <begin position="185"/>
        <end position="208"/>
    </location>
</feature>
<feature type="region of interest" description="Disordered" evidence="1">
    <location>
        <begin position="662"/>
        <end position="790"/>
    </location>
</feature>
<feature type="region of interest" description="Disordered" evidence="1">
    <location>
        <begin position="415"/>
        <end position="469"/>
    </location>
</feature>
<accession>A0A835ST14</accession>
<feature type="compositionally biased region" description="Polar residues" evidence="1">
    <location>
        <begin position="452"/>
        <end position="468"/>
    </location>
</feature>
<name>A0A835ST14_CHLIN</name>
<evidence type="ECO:0000313" key="2">
    <source>
        <dbReference type="EMBL" id="KAG2425361.1"/>
    </source>
</evidence>
<reference evidence="2" key="1">
    <citation type="journal article" date="2020" name="bioRxiv">
        <title>Comparative genomics of Chlamydomonas.</title>
        <authorList>
            <person name="Craig R.J."/>
            <person name="Hasan A.R."/>
            <person name="Ness R.W."/>
            <person name="Keightley P.D."/>
        </authorList>
    </citation>
    <scope>NUCLEOTIDE SEQUENCE</scope>
    <source>
        <strain evidence="2">SAG 7.73</strain>
    </source>
</reference>
<feature type="region of interest" description="Disordered" evidence="1">
    <location>
        <begin position="1"/>
        <end position="90"/>
    </location>
</feature>
<proteinExistence type="predicted"/>
<feature type="compositionally biased region" description="Basic and acidic residues" evidence="1">
    <location>
        <begin position="760"/>
        <end position="772"/>
    </location>
</feature>
<dbReference type="AlphaFoldDB" id="A0A835ST14"/>
<feature type="region of interest" description="Disordered" evidence="1">
    <location>
        <begin position="368"/>
        <end position="387"/>
    </location>
</feature>
<feature type="compositionally biased region" description="Acidic residues" evidence="1">
    <location>
        <begin position="160"/>
        <end position="184"/>
    </location>
</feature>
<gene>
    <name evidence="2" type="ORF">HXX76_013775</name>
</gene>
<feature type="compositionally biased region" description="Low complexity" evidence="1">
    <location>
        <begin position="666"/>
        <end position="705"/>
    </location>
</feature>